<gene>
    <name evidence="1" type="ORF">LR48_Vigan01g031600</name>
</gene>
<sequence length="126" mass="14564">MNLSILSPPPEKDERIIQEKEKKWFNLIRNSHFCPKELQNLLRLPPAAPAVPAVASHRPSRCRFHRSPPDPWPAMASKPLLLFSCSKGNDPWDAYFLSLARLATAGRWPRRYHHRRSSPEAVPPRR</sequence>
<dbReference type="Gramene" id="KOM30761">
    <property type="protein sequence ID" value="KOM30761"/>
    <property type="gene ID" value="LR48_Vigan01g031600"/>
</dbReference>
<proteinExistence type="predicted"/>
<protein>
    <submittedName>
        <fullName evidence="1">Uncharacterized protein</fullName>
    </submittedName>
</protein>
<dbReference type="Proteomes" id="UP000053144">
    <property type="component" value="Chromosome 1"/>
</dbReference>
<dbReference type="EMBL" id="CM003371">
    <property type="protein sequence ID" value="KOM30761.1"/>
    <property type="molecule type" value="Genomic_DNA"/>
</dbReference>
<reference evidence="2" key="1">
    <citation type="journal article" date="2015" name="Proc. Natl. Acad. Sci. U.S.A.">
        <title>Genome sequencing of adzuki bean (Vigna angularis) provides insight into high starch and low fat accumulation and domestication.</title>
        <authorList>
            <person name="Yang K."/>
            <person name="Tian Z."/>
            <person name="Chen C."/>
            <person name="Luo L."/>
            <person name="Zhao B."/>
            <person name="Wang Z."/>
            <person name="Yu L."/>
            <person name="Li Y."/>
            <person name="Sun Y."/>
            <person name="Li W."/>
            <person name="Chen Y."/>
            <person name="Li Y."/>
            <person name="Zhang Y."/>
            <person name="Ai D."/>
            <person name="Zhao J."/>
            <person name="Shang C."/>
            <person name="Ma Y."/>
            <person name="Wu B."/>
            <person name="Wang M."/>
            <person name="Gao L."/>
            <person name="Sun D."/>
            <person name="Zhang P."/>
            <person name="Guo F."/>
            <person name="Wang W."/>
            <person name="Li Y."/>
            <person name="Wang J."/>
            <person name="Varshney R.K."/>
            <person name="Wang J."/>
            <person name="Ling H.Q."/>
            <person name="Wan P."/>
        </authorList>
    </citation>
    <scope>NUCLEOTIDE SEQUENCE</scope>
    <source>
        <strain evidence="2">cv. Jingnong 6</strain>
    </source>
</reference>
<accession>A0A0L9TJV9</accession>
<name>A0A0L9TJV9_PHAAN</name>
<evidence type="ECO:0000313" key="2">
    <source>
        <dbReference type="Proteomes" id="UP000053144"/>
    </source>
</evidence>
<dbReference type="AlphaFoldDB" id="A0A0L9TJV9"/>
<organism evidence="1 2">
    <name type="scientific">Phaseolus angularis</name>
    <name type="common">Azuki bean</name>
    <name type="synonym">Vigna angularis</name>
    <dbReference type="NCBI Taxonomy" id="3914"/>
    <lineage>
        <taxon>Eukaryota</taxon>
        <taxon>Viridiplantae</taxon>
        <taxon>Streptophyta</taxon>
        <taxon>Embryophyta</taxon>
        <taxon>Tracheophyta</taxon>
        <taxon>Spermatophyta</taxon>
        <taxon>Magnoliopsida</taxon>
        <taxon>eudicotyledons</taxon>
        <taxon>Gunneridae</taxon>
        <taxon>Pentapetalae</taxon>
        <taxon>rosids</taxon>
        <taxon>fabids</taxon>
        <taxon>Fabales</taxon>
        <taxon>Fabaceae</taxon>
        <taxon>Papilionoideae</taxon>
        <taxon>50 kb inversion clade</taxon>
        <taxon>NPAAA clade</taxon>
        <taxon>indigoferoid/millettioid clade</taxon>
        <taxon>Phaseoleae</taxon>
        <taxon>Vigna</taxon>
    </lineage>
</organism>
<evidence type="ECO:0000313" key="1">
    <source>
        <dbReference type="EMBL" id="KOM30761.1"/>
    </source>
</evidence>